<name>X0RVB0_9ZZZZ</name>
<proteinExistence type="predicted"/>
<organism evidence="1">
    <name type="scientific">marine sediment metagenome</name>
    <dbReference type="NCBI Taxonomy" id="412755"/>
    <lineage>
        <taxon>unclassified sequences</taxon>
        <taxon>metagenomes</taxon>
        <taxon>ecological metagenomes</taxon>
    </lineage>
</organism>
<dbReference type="EMBL" id="BARS01007608">
    <property type="protein sequence ID" value="GAF67687.1"/>
    <property type="molecule type" value="Genomic_DNA"/>
</dbReference>
<evidence type="ECO:0000313" key="1">
    <source>
        <dbReference type="EMBL" id="GAF67687.1"/>
    </source>
</evidence>
<comment type="caution">
    <text evidence="1">The sequence shown here is derived from an EMBL/GenBank/DDBJ whole genome shotgun (WGS) entry which is preliminary data.</text>
</comment>
<protein>
    <submittedName>
        <fullName evidence="1">Uncharacterized protein</fullName>
    </submittedName>
</protein>
<reference evidence="1" key="1">
    <citation type="journal article" date="2014" name="Front. Microbiol.">
        <title>High frequency of phylogenetically diverse reductive dehalogenase-homologous genes in deep subseafloor sedimentary metagenomes.</title>
        <authorList>
            <person name="Kawai M."/>
            <person name="Futagami T."/>
            <person name="Toyoda A."/>
            <person name="Takaki Y."/>
            <person name="Nishi S."/>
            <person name="Hori S."/>
            <person name="Arai W."/>
            <person name="Tsubouchi T."/>
            <person name="Morono Y."/>
            <person name="Uchiyama I."/>
            <person name="Ito T."/>
            <person name="Fujiyama A."/>
            <person name="Inagaki F."/>
            <person name="Takami H."/>
        </authorList>
    </citation>
    <scope>NUCLEOTIDE SEQUENCE</scope>
    <source>
        <strain evidence="1">Expedition CK06-06</strain>
    </source>
</reference>
<gene>
    <name evidence="1" type="ORF">S01H1_14615</name>
</gene>
<dbReference type="AlphaFoldDB" id="X0RVB0"/>
<accession>X0RVB0</accession>
<sequence length="74" mass="8094">MGRDTEVYEFVVSGGWTFGKPNAGALLYEDLGSEAGEGVAAPNVFISARLARGEHLHDRYLGARVRIEITLKEE</sequence>